<protein>
    <recommendedName>
        <fullName evidence="2">HepT-like domain-containing protein</fullName>
    </recommendedName>
</protein>
<name>A0A551X2X9_MICAE</name>
<organism evidence="3 4">
    <name type="scientific">Microcystis aeruginosa Ma_QC_C_20070703_M131</name>
    <dbReference type="NCBI Taxonomy" id="2486263"/>
    <lineage>
        <taxon>Bacteria</taxon>
        <taxon>Bacillati</taxon>
        <taxon>Cyanobacteriota</taxon>
        <taxon>Cyanophyceae</taxon>
        <taxon>Oscillatoriophycideae</taxon>
        <taxon>Chroococcales</taxon>
        <taxon>Microcystaceae</taxon>
        <taxon>Microcystis</taxon>
    </lineage>
</organism>
<evidence type="ECO:0000256" key="1">
    <source>
        <dbReference type="SAM" id="Coils"/>
    </source>
</evidence>
<dbReference type="InterPro" id="IPR048769">
    <property type="entry name" value="HepT-like_dom"/>
</dbReference>
<evidence type="ECO:0000259" key="2">
    <source>
        <dbReference type="Pfam" id="PF20797"/>
    </source>
</evidence>
<dbReference type="Proteomes" id="UP000316443">
    <property type="component" value="Unassembled WGS sequence"/>
</dbReference>
<accession>A0A551X2X9</accession>
<feature type="domain" description="HepT-like" evidence="2">
    <location>
        <begin position="45"/>
        <end position="151"/>
    </location>
</feature>
<keyword evidence="1" id="KW-0175">Coiled coil</keyword>
<reference evidence="3 4" key="1">
    <citation type="submission" date="2019-01" db="EMBL/GenBank/DDBJ databases">
        <title>Coherence of Microcystis species and biogeography revealed through population genomics.</title>
        <authorList>
            <person name="Perez-Carrascal O.M."/>
            <person name="Terrat Y."/>
            <person name="Giani A."/>
            <person name="Fortin N."/>
            <person name="Tromas N."/>
            <person name="Shapiro B.J."/>
        </authorList>
    </citation>
    <scope>NUCLEOTIDE SEQUENCE [LARGE SCALE GENOMIC DNA]</scope>
    <source>
        <strain evidence="3">Ma_QC_C_20070703_M131</strain>
    </source>
</reference>
<sequence>MDKQKLILLQTDINAQLQLIKAIDDKLAIRAEGVNPDDAIRLESIAYQIHNLYSATEDLLKIVAACFENNIADTRQWHTALLNRMTVPILGIRPAFISSETCALLNGLRGFRHFFRHAYGTNIDYEQLKINLDRARKIYSNLEKDIEIFFEQWAET</sequence>
<evidence type="ECO:0000313" key="3">
    <source>
        <dbReference type="EMBL" id="TRT43043.1"/>
    </source>
</evidence>
<comment type="caution">
    <text evidence="3">The sequence shown here is derived from an EMBL/GenBank/DDBJ whole genome shotgun (WGS) entry which is preliminary data.</text>
</comment>
<dbReference type="Pfam" id="PF20797">
    <property type="entry name" value="HepT-like_2"/>
    <property type="match status" value="1"/>
</dbReference>
<evidence type="ECO:0000313" key="4">
    <source>
        <dbReference type="Proteomes" id="UP000316443"/>
    </source>
</evidence>
<feature type="coiled-coil region" evidence="1">
    <location>
        <begin position="125"/>
        <end position="152"/>
    </location>
</feature>
<dbReference type="EMBL" id="SFCA01000253">
    <property type="protein sequence ID" value="TRT43043.1"/>
    <property type="molecule type" value="Genomic_DNA"/>
</dbReference>
<dbReference type="AlphaFoldDB" id="A0A551X2X9"/>
<gene>
    <name evidence="3" type="ORF">EWV85_22940</name>
</gene>
<proteinExistence type="predicted"/>